<accession>A0ABS9L9K1</accession>
<reference evidence="2" key="1">
    <citation type="submission" date="2022-01" db="EMBL/GenBank/DDBJ databases">
        <authorList>
            <person name="Jo J.-H."/>
            <person name="Im W.-T."/>
        </authorList>
    </citation>
    <scope>NUCLEOTIDE SEQUENCE</scope>
    <source>
        <strain evidence="2">I2-34</strain>
    </source>
</reference>
<dbReference type="InterPro" id="IPR029068">
    <property type="entry name" value="Glyas_Bleomycin-R_OHBP_Dase"/>
</dbReference>
<feature type="domain" description="VOC" evidence="1">
    <location>
        <begin position="23"/>
        <end position="159"/>
    </location>
</feature>
<dbReference type="Proteomes" id="UP001165368">
    <property type="component" value="Unassembled WGS sequence"/>
</dbReference>
<name>A0ABS9L9K1_9MICC</name>
<dbReference type="InterPro" id="IPR037523">
    <property type="entry name" value="VOC_core"/>
</dbReference>
<dbReference type="Gene3D" id="3.10.180.10">
    <property type="entry name" value="2,3-Dihydroxybiphenyl 1,2-Dioxygenase, domain 1"/>
    <property type="match status" value="1"/>
</dbReference>
<dbReference type="RefSeq" id="WP_237822170.1">
    <property type="nucleotide sequence ID" value="NZ_JAKLTQ010000011.1"/>
</dbReference>
<protein>
    <submittedName>
        <fullName evidence="2">VOC family protein</fullName>
    </submittedName>
</protein>
<dbReference type="SUPFAM" id="SSF54593">
    <property type="entry name" value="Glyoxalase/Bleomycin resistance protein/Dihydroxybiphenyl dioxygenase"/>
    <property type="match status" value="1"/>
</dbReference>
<dbReference type="Pfam" id="PF00903">
    <property type="entry name" value="Glyoxalase"/>
    <property type="match status" value="1"/>
</dbReference>
<dbReference type="EMBL" id="JAKLTQ010000011">
    <property type="protein sequence ID" value="MCG2623152.1"/>
    <property type="molecule type" value="Genomic_DNA"/>
</dbReference>
<evidence type="ECO:0000313" key="3">
    <source>
        <dbReference type="Proteomes" id="UP001165368"/>
    </source>
</evidence>
<sequence>MSTVDESSQSATGSPPVKSGEFRLEVVVVPVSDVDRAKRFYGGLGWRLDAEGAVEEGYRLMQFTPPGSGCSIIFGEGVTSAPPGSLQGLHLAVYDIDVARADLIARGVDVSETFHDATGIFHHAGKKGRVDGPAPEHRDYGSFASFSDPDGNGWVLQEIKTRLPGR</sequence>
<evidence type="ECO:0000259" key="1">
    <source>
        <dbReference type="PROSITE" id="PS51819"/>
    </source>
</evidence>
<proteinExistence type="predicted"/>
<keyword evidence="3" id="KW-1185">Reference proteome</keyword>
<evidence type="ECO:0000313" key="2">
    <source>
        <dbReference type="EMBL" id="MCG2623152.1"/>
    </source>
</evidence>
<comment type="caution">
    <text evidence="2">The sequence shown here is derived from an EMBL/GenBank/DDBJ whole genome shotgun (WGS) entry which is preliminary data.</text>
</comment>
<gene>
    <name evidence="2" type="ORF">LVY72_14735</name>
</gene>
<dbReference type="InterPro" id="IPR004360">
    <property type="entry name" value="Glyas_Fos-R_dOase_dom"/>
</dbReference>
<organism evidence="2 3">
    <name type="scientific">Arthrobacter hankyongi</name>
    <dbReference type="NCBI Taxonomy" id="2904801"/>
    <lineage>
        <taxon>Bacteria</taxon>
        <taxon>Bacillati</taxon>
        <taxon>Actinomycetota</taxon>
        <taxon>Actinomycetes</taxon>
        <taxon>Micrococcales</taxon>
        <taxon>Micrococcaceae</taxon>
        <taxon>Arthrobacter</taxon>
    </lineage>
</organism>
<dbReference type="PROSITE" id="PS51819">
    <property type="entry name" value="VOC"/>
    <property type="match status" value="1"/>
</dbReference>